<evidence type="ECO:0000313" key="1">
    <source>
        <dbReference type="EnsemblMetazoa" id="XP_016975114.1"/>
    </source>
</evidence>
<sequence length="168" mass="20147">LKTNSFLQDAVVFKFTNFECKSYNLSWFVFHNYRLKAVSRDRVLLNMNGTVLHPVNNIHLHAKIFKRASGFKPWVLESNIDACRYMRKPYDPFISIVYNIFKEFTNINHTCPYVGLQVVKDFYLKPELLHLPFPSGEYLLTMKWYFNRKRQFETNVSFIYVEDLLNRN</sequence>
<reference evidence="3" key="2">
    <citation type="submission" date="2025-04" db="UniProtKB">
        <authorList>
            <consortium name="RefSeq"/>
        </authorList>
    </citation>
    <scope>IDENTIFICATION</scope>
</reference>
<gene>
    <name evidence="3" type="primary">LOC108041649</name>
    <name evidence="1" type="synonym">108041649</name>
</gene>
<dbReference type="RefSeq" id="XP_016975114.1">
    <property type="nucleotide sequence ID" value="XM_017119625.1"/>
</dbReference>
<dbReference type="SMART" id="SM00697">
    <property type="entry name" value="DM8"/>
    <property type="match status" value="1"/>
</dbReference>
<dbReference type="AlphaFoldDB" id="A0A6P4EF15"/>
<dbReference type="PANTHER" id="PTHR20898:SF0">
    <property type="entry name" value="DAEDALUS ON 3-RELATED"/>
    <property type="match status" value="1"/>
</dbReference>
<dbReference type="GeneID" id="108041649"/>
<accession>A0A6P4EF15</accession>
<dbReference type="PANTHER" id="PTHR20898">
    <property type="entry name" value="DAEDALUS ON 3-RELATED-RELATED"/>
    <property type="match status" value="1"/>
</dbReference>
<dbReference type="Pfam" id="PF06477">
    <property type="entry name" value="DUF1091"/>
    <property type="match status" value="1"/>
</dbReference>
<evidence type="ECO:0000313" key="3">
    <source>
        <dbReference type="RefSeq" id="XP_016975114.1"/>
    </source>
</evidence>
<dbReference type="EnsemblMetazoa" id="XM_017119625.2">
    <property type="protein sequence ID" value="XP_016975114.1"/>
    <property type="gene ID" value="LOC108041649"/>
</dbReference>
<organism evidence="3">
    <name type="scientific">Drosophila rhopaloa</name>
    <name type="common">Fruit fly</name>
    <dbReference type="NCBI Taxonomy" id="1041015"/>
    <lineage>
        <taxon>Eukaryota</taxon>
        <taxon>Metazoa</taxon>
        <taxon>Ecdysozoa</taxon>
        <taxon>Arthropoda</taxon>
        <taxon>Hexapoda</taxon>
        <taxon>Insecta</taxon>
        <taxon>Pterygota</taxon>
        <taxon>Neoptera</taxon>
        <taxon>Endopterygota</taxon>
        <taxon>Diptera</taxon>
        <taxon>Brachycera</taxon>
        <taxon>Muscomorpha</taxon>
        <taxon>Ephydroidea</taxon>
        <taxon>Drosophilidae</taxon>
        <taxon>Drosophila</taxon>
        <taxon>Sophophora</taxon>
    </lineage>
</organism>
<reference evidence="1" key="3">
    <citation type="submission" date="2025-05" db="UniProtKB">
        <authorList>
            <consortium name="EnsemblMetazoa"/>
        </authorList>
    </citation>
    <scope>IDENTIFICATION</scope>
</reference>
<proteinExistence type="predicted"/>
<keyword evidence="2" id="KW-1185">Reference proteome</keyword>
<reference evidence="2" key="1">
    <citation type="journal article" date="2021" name="Elife">
        <title>Highly contiguous assemblies of 101 drosophilid genomes.</title>
        <authorList>
            <person name="Kim B.Y."/>
            <person name="Wang J.R."/>
            <person name="Miller D.E."/>
            <person name="Barmina O."/>
            <person name="Delaney E."/>
            <person name="Thompson A."/>
            <person name="Comeault A.A."/>
            <person name="Peede D."/>
            <person name="D'Agostino E.R."/>
            <person name="Pelaez J."/>
            <person name="Aguilar J.M."/>
            <person name="Haji D."/>
            <person name="Matsunaga T."/>
            <person name="Armstrong E.E."/>
            <person name="Zych M."/>
            <person name="Ogawa Y."/>
            <person name="Stamenkovic-Radak M."/>
            <person name="Jelic M."/>
            <person name="Veselinovic M.S."/>
            <person name="Tanaskovic M."/>
            <person name="Eric P."/>
            <person name="Gao J.J."/>
            <person name="Katoh T.K."/>
            <person name="Toda M.J."/>
            <person name="Watabe H."/>
            <person name="Watada M."/>
            <person name="Davis J.S."/>
            <person name="Moyle L.C."/>
            <person name="Manoli G."/>
            <person name="Bertolini E."/>
            <person name="Kostal V."/>
            <person name="Hawley R.S."/>
            <person name="Takahashi A."/>
            <person name="Jones C.D."/>
            <person name="Price D.K."/>
            <person name="Whiteman N."/>
            <person name="Kopp A."/>
            <person name="Matute D.R."/>
            <person name="Petrov D.A."/>
        </authorList>
    </citation>
    <scope>NUCLEOTIDE SEQUENCE [LARGE SCALE GENOMIC DNA]</scope>
</reference>
<evidence type="ECO:0000313" key="2">
    <source>
        <dbReference type="Proteomes" id="UP001652680"/>
    </source>
</evidence>
<name>A0A6P4EF15_DRORH</name>
<dbReference type="InterPro" id="IPR010512">
    <property type="entry name" value="DUF1091"/>
</dbReference>
<dbReference type="Proteomes" id="UP001652680">
    <property type="component" value="Unassembled WGS sequence"/>
</dbReference>
<dbReference type="OrthoDB" id="7940892at2759"/>
<feature type="non-terminal residue" evidence="3">
    <location>
        <position position="1"/>
    </location>
</feature>
<protein>
    <submittedName>
        <fullName evidence="3">Uncharacterized protein LOC108041649</fullName>
    </submittedName>
</protein>